<gene>
    <name evidence="1" type="ORF">SDC9_63190</name>
</gene>
<sequence length="421" mass="48730">MRYTNCSDLYKTALSLLFIISVTLSGVEELTAQNLSFQPRFYTLKDDSSLKETFIYPLAGWNENDHWMPGVYFTNQLLDKKKLRYQLMPLYSSDTKSLVGTGKISFNQYYDNRSFSNVSLFLQGKSFHLPAFKGDPMRYYQLETGIKATIESGSDSIPAQHTFELKFQQNGTEEINYVNDGSVYVPVAHHKILKAIRADWVYEKFDSTQPFSTSVKADVWGDFARMSANYEYDYNYEPKRWFTFRAFAGIFFFYDSVFAQNYDARFSPNMPGWKTDIFYDGWFLGRNVYDPVYLMQGMPGPGSLYSISPVGQSWNWTLSVSGSVSMPFDLPLRIYAAAGISPDPLRANKPFGIFEGGLLITTPQKIFEIAFPLVHDKSSKEALLLNTDKYWQRIRFIVNFDRINPHTWLDNPYRRKQLHLI</sequence>
<evidence type="ECO:0008006" key="2">
    <source>
        <dbReference type="Google" id="ProtNLM"/>
    </source>
</evidence>
<protein>
    <recommendedName>
        <fullName evidence="2">Capsule assembly protein Wzi</fullName>
    </recommendedName>
</protein>
<comment type="caution">
    <text evidence="1">The sequence shown here is derived from an EMBL/GenBank/DDBJ whole genome shotgun (WGS) entry which is preliminary data.</text>
</comment>
<reference evidence="1" key="1">
    <citation type="submission" date="2019-08" db="EMBL/GenBank/DDBJ databases">
        <authorList>
            <person name="Kucharzyk K."/>
            <person name="Murdoch R.W."/>
            <person name="Higgins S."/>
            <person name="Loffler F."/>
        </authorList>
    </citation>
    <scope>NUCLEOTIDE SEQUENCE</scope>
</reference>
<proteinExistence type="predicted"/>
<organism evidence="1">
    <name type="scientific">bioreactor metagenome</name>
    <dbReference type="NCBI Taxonomy" id="1076179"/>
    <lineage>
        <taxon>unclassified sequences</taxon>
        <taxon>metagenomes</taxon>
        <taxon>ecological metagenomes</taxon>
    </lineage>
</organism>
<dbReference type="AlphaFoldDB" id="A0A644XM38"/>
<evidence type="ECO:0000313" key="1">
    <source>
        <dbReference type="EMBL" id="MPM16808.1"/>
    </source>
</evidence>
<accession>A0A644XM38</accession>
<name>A0A644XM38_9ZZZZ</name>
<dbReference type="EMBL" id="VSSQ01002681">
    <property type="protein sequence ID" value="MPM16808.1"/>
    <property type="molecule type" value="Genomic_DNA"/>
</dbReference>